<dbReference type="Proteomes" id="UP000287447">
    <property type="component" value="Unassembled WGS sequence"/>
</dbReference>
<dbReference type="InterPro" id="IPR020550">
    <property type="entry name" value="Inositol_monophosphatase_CS"/>
</dbReference>
<keyword evidence="7 10" id="KW-0378">Hydrolase</keyword>
<evidence type="ECO:0000256" key="8">
    <source>
        <dbReference type="ARBA" id="ARBA00022842"/>
    </source>
</evidence>
<dbReference type="PANTHER" id="PTHR20854">
    <property type="entry name" value="INOSITOL MONOPHOSPHATASE"/>
    <property type="match status" value="1"/>
</dbReference>
<proteinExistence type="inferred from homology"/>
<dbReference type="RefSeq" id="WP_127767781.1">
    <property type="nucleotide sequence ID" value="NZ_SADE01000004.1"/>
</dbReference>
<gene>
    <name evidence="11" type="ORF">EOI86_21640</name>
</gene>
<evidence type="ECO:0000256" key="10">
    <source>
        <dbReference type="RuleBase" id="RU364068"/>
    </source>
</evidence>
<dbReference type="PRINTS" id="PR01959">
    <property type="entry name" value="SBIMPHPHTASE"/>
</dbReference>
<comment type="cofactor">
    <cofactor evidence="2 9 10">
        <name>Mg(2+)</name>
        <dbReference type="ChEBI" id="CHEBI:18420"/>
    </cofactor>
</comment>
<dbReference type="Gene3D" id="3.30.540.10">
    <property type="entry name" value="Fructose-1,6-Bisphosphatase, subunit A, domain 1"/>
    <property type="match status" value="1"/>
</dbReference>
<evidence type="ECO:0000256" key="7">
    <source>
        <dbReference type="ARBA" id="ARBA00022801"/>
    </source>
</evidence>
<evidence type="ECO:0000256" key="4">
    <source>
        <dbReference type="ARBA" id="ARBA00013106"/>
    </source>
</evidence>
<keyword evidence="12" id="KW-1185">Reference proteome</keyword>
<feature type="binding site" evidence="9">
    <location>
        <position position="87"/>
    </location>
    <ligand>
        <name>Mg(2+)</name>
        <dbReference type="ChEBI" id="CHEBI:18420"/>
        <label>1</label>
        <note>catalytic</note>
    </ligand>
</feature>
<evidence type="ECO:0000256" key="1">
    <source>
        <dbReference type="ARBA" id="ARBA00001033"/>
    </source>
</evidence>
<comment type="catalytic activity">
    <reaction evidence="1 10">
        <text>a myo-inositol phosphate + H2O = myo-inositol + phosphate</text>
        <dbReference type="Rhea" id="RHEA:24056"/>
        <dbReference type="ChEBI" id="CHEBI:15377"/>
        <dbReference type="ChEBI" id="CHEBI:17268"/>
        <dbReference type="ChEBI" id="CHEBI:43474"/>
        <dbReference type="ChEBI" id="CHEBI:84139"/>
        <dbReference type="EC" id="3.1.3.25"/>
    </reaction>
</comment>
<feature type="binding site" evidence="9">
    <location>
        <position position="90"/>
    </location>
    <ligand>
        <name>Mg(2+)</name>
        <dbReference type="ChEBI" id="CHEBI:18420"/>
        <label>2</label>
    </ligand>
</feature>
<feature type="binding site" evidence="9">
    <location>
        <position position="89"/>
    </location>
    <ligand>
        <name>Mg(2+)</name>
        <dbReference type="ChEBI" id="CHEBI:18420"/>
        <label>1</label>
        <note>catalytic</note>
    </ligand>
</feature>
<dbReference type="Pfam" id="PF00459">
    <property type="entry name" value="Inositol_P"/>
    <property type="match status" value="1"/>
</dbReference>
<dbReference type="GO" id="GO:0046854">
    <property type="term" value="P:phosphatidylinositol phosphate biosynthetic process"/>
    <property type="evidence" value="ECO:0007669"/>
    <property type="project" value="InterPro"/>
</dbReference>
<evidence type="ECO:0000256" key="5">
    <source>
        <dbReference type="ARBA" id="ARBA00019784"/>
    </source>
</evidence>
<dbReference type="InterPro" id="IPR033942">
    <property type="entry name" value="IMPase"/>
</dbReference>
<reference evidence="12" key="1">
    <citation type="submission" date="2019-01" db="EMBL/GenBank/DDBJ databases">
        <title>Gri0909 isolated from a small marine red alga.</title>
        <authorList>
            <person name="Kim J."/>
            <person name="Jeong S.E."/>
            <person name="Jeon C.O."/>
        </authorList>
    </citation>
    <scope>NUCLEOTIDE SEQUENCE [LARGE SCALE GENOMIC DNA]</scope>
    <source>
        <strain evidence="12">Gri0909</strain>
    </source>
</reference>
<feature type="binding site" evidence="9">
    <location>
        <position position="219"/>
    </location>
    <ligand>
        <name>Mg(2+)</name>
        <dbReference type="ChEBI" id="CHEBI:18420"/>
        <label>1</label>
        <note>catalytic</note>
    </ligand>
</feature>
<evidence type="ECO:0000256" key="2">
    <source>
        <dbReference type="ARBA" id="ARBA00001946"/>
    </source>
</evidence>
<keyword evidence="6 9" id="KW-0479">Metal-binding</keyword>
<evidence type="ECO:0000313" key="12">
    <source>
        <dbReference type="Proteomes" id="UP000287447"/>
    </source>
</evidence>
<dbReference type="GO" id="GO:0046872">
    <property type="term" value="F:metal ion binding"/>
    <property type="evidence" value="ECO:0007669"/>
    <property type="project" value="UniProtKB-KW"/>
</dbReference>
<evidence type="ECO:0000256" key="3">
    <source>
        <dbReference type="ARBA" id="ARBA00009759"/>
    </source>
</evidence>
<dbReference type="EC" id="3.1.3.25" evidence="4 10"/>
<organism evidence="11 12">
    <name type="scientific">Hwanghaeella grinnelliae</name>
    <dbReference type="NCBI Taxonomy" id="2500179"/>
    <lineage>
        <taxon>Bacteria</taxon>
        <taxon>Pseudomonadati</taxon>
        <taxon>Pseudomonadota</taxon>
        <taxon>Alphaproteobacteria</taxon>
        <taxon>Rhodospirillales</taxon>
        <taxon>Rhodospirillaceae</taxon>
        <taxon>Hwanghaeella</taxon>
    </lineage>
</organism>
<protein>
    <recommendedName>
        <fullName evidence="5 10">Inositol-1-monophosphatase</fullName>
        <ecNumber evidence="4 10">3.1.3.25</ecNumber>
    </recommendedName>
</protein>
<dbReference type="AlphaFoldDB" id="A0A3S2Z5T3"/>
<accession>A0A3S2Z5T3</accession>
<dbReference type="PROSITE" id="PS00630">
    <property type="entry name" value="IMP_2"/>
    <property type="match status" value="1"/>
</dbReference>
<dbReference type="OrthoDB" id="9785695at2"/>
<dbReference type="InterPro" id="IPR000760">
    <property type="entry name" value="Inositol_monophosphatase-like"/>
</dbReference>
<dbReference type="SUPFAM" id="SSF56655">
    <property type="entry name" value="Carbohydrate phosphatase"/>
    <property type="match status" value="1"/>
</dbReference>
<dbReference type="Gene3D" id="3.40.190.80">
    <property type="match status" value="1"/>
</dbReference>
<dbReference type="GO" id="GO:0006020">
    <property type="term" value="P:inositol metabolic process"/>
    <property type="evidence" value="ECO:0007669"/>
    <property type="project" value="TreeGrafter"/>
</dbReference>
<comment type="similarity">
    <text evidence="3 10">Belongs to the inositol monophosphatase superfamily.</text>
</comment>
<dbReference type="InterPro" id="IPR022337">
    <property type="entry name" value="Inositol_monophosphatase_SuhB"/>
</dbReference>
<dbReference type="GO" id="GO:0007165">
    <property type="term" value="P:signal transduction"/>
    <property type="evidence" value="ECO:0007669"/>
    <property type="project" value="TreeGrafter"/>
</dbReference>
<name>A0A3S2Z5T3_9PROT</name>
<dbReference type="PANTHER" id="PTHR20854:SF4">
    <property type="entry name" value="INOSITOL-1-MONOPHOSPHATASE-RELATED"/>
    <property type="match status" value="1"/>
</dbReference>
<sequence>MAIRSANLNVMMRAAEKAGRALVRDFGEVEQLQVSRKGPADFVSTADQKAEDIIRRELQKARPDYGFLMEESGEIVGEDPEKRFIIDPLDGTTNFLHGMPHWAVSIALEQNGEVTTGVVYDPIKDEMFWAEKGQGAFLRDKRLRVSGRTKLADSVFATGIPHLGIGDGPKGHATFIRRLHGIMGCSAGVRRWGVASLDMTYVAAGRYEGFWEQGLKPWDVAAGWIIVKEAGGFVTDLQGRDFKLTSPVVVASNSGIQNAFAKTLREAEKTA</sequence>
<dbReference type="InterPro" id="IPR020583">
    <property type="entry name" value="Inositol_monoP_metal-BS"/>
</dbReference>
<feature type="binding site" evidence="9">
    <location>
        <position position="70"/>
    </location>
    <ligand>
        <name>Mg(2+)</name>
        <dbReference type="ChEBI" id="CHEBI:18420"/>
        <label>1</label>
        <note>catalytic</note>
    </ligand>
</feature>
<dbReference type="CDD" id="cd01639">
    <property type="entry name" value="IMPase"/>
    <property type="match status" value="1"/>
</dbReference>
<evidence type="ECO:0000256" key="9">
    <source>
        <dbReference type="PIRSR" id="PIRSR600760-2"/>
    </source>
</evidence>
<keyword evidence="8 9" id="KW-0460">Magnesium</keyword>
<evidence type="ECO:0000256" key="6">
    <source>
        <dbReference type="ARBA" id="ARBA00022723"/>
    </source>
</evidence>
<evidence type="ECO:0000313" key="11">
    <source>
        <dbReference type="EMBL" id="RVU33751.1"/>
    </source>
</evidence>
<dbReference type="FunFam" id="3.30.540.10:FF:000003">
    <property type="entry name" value="Inositol-1-monophosphatase"/>
    <property type="match status" value="1"/>
</dbReference>
<comment type="caution">
    <text evidence="11">The sequence shown here is derived from an EMBL/GenBank/DDBJ whole genome shotgun (WGS) entry which is preliminary data.</text>
</comment>
<dbReference type="PRINTS" id="PR00377">
    <property type="entry name" value="IMPHPHTASES"/>
</dbReference>
<dbReference type="GO" id="GO:0008934">
    <property type="term" value="F:inositol monophosphate 1-phosphatase activity"/>
    <property type="evidence" value="ECO:0007669"/>
    <property type="project" value="InterPro"/>
</dbReference>
<dbReference type="PROSITE" id="PS00629">
    <property type="entry name" value="IMP_1"/>
    <property type="match status" value="1"/>
</dbReference>
<dbReference type="EMBL" id="SADE01000004">
    <property type="protein sequence ID" value="RVU33751.1"/>
    <property type="molecule type" value="Genomic_DNA"/>
</dbReference>